<evidence type="ECO:0000313" key="3">
    <source>
        <dbReference type="EMBL" id="MBV4535513.1"/>
    </source>
</evidence>
<gene>
    <name evidence="3" type="ORF">HU737_005925</name>
    <name evidence="2" type="ORF">HU737_21300</name>
</gene>
<feature type="chain" id="PRO_5044158172" evidence="1">
    <location>
        <begin position="22"/>
        <end position="199"/>
    </location>
</feature>
<comment type="caution">
    <text evidence="2">The sequence shown here is derived from an EMBL/GenBank/DDBJ whole genome shotgun (WGS) entry which is preliminary data.</text>
</comment>
<reference evidence="2" key="1">
    <citation type="journal article" date="2020" name="Microorganisms">
        <title>Reliable Identification of Environmental Pseudomonas Isolates Using the rpoD Gene.</title>
        <authorList>
            <consortium name="The Broad Institute Genome Sequencing Platform"/>
            <person name="Girard L."/>
            <person name="Lood C."/>
            <person name="Rokni-Zadeh H."/>
            <person name="van Noort V."/>
            <person name="Lavigne R."/>
            <person name="De Mot R."/>
        </authorList>
    </citation>
    <scope>NUCLEOTIDE SEQUENCE</scope>
    <source>
        <strain evidence="2">SWRI10</strain>
    </source>
</reference>
<reference evidence="3" key="3">
    <citation type="submission" date="2021-06" db="EMBL/GenBank/DDBJ databases">
        <title>Updating the genus Pseudomonas: Description of 43 new species and partition of the Pseudomonas putida group.</title>
        <authorList>
            <person name="Girard L."/>
            <person name="Lood C."/>
            <person name="Vandamme P."/>
            <person name="Rokni-Zadeh H."/>
            <person name="Van Noort V."/>
            <person name="Hofte M."/>
            <person name="Lavigne R."/>
            <person name="De Mot R."/>
        </authorList>
    </citation>
    <scope>NUCLEOTIDE SEQUENCE</scope>
    <source>
        <strain evidence="3">SWRI10</strain>
    </source>
</reference>
<feature type="signal peptide" evidence="1">
    <location>
        <begin position="1"/>
        <end position="21"/>
    </location>
</feature>
<keyword evidence="1" id="KW-0732">Signal</keyword>
<protein>
    <submittedName>
        <fullName evidence="2">Uncharacterized protein</fullName>
    </submittedName>
</protein>
<organism evidence="2">
    <name type="scientific">Pseudomonas urmiensis</name>
    <dbReference type="NCBI Taxonomy" id="2745493"/>
    <lineage>
        <taxon>Bacteria</taxon>
        <taxon>Pseudomonadati</taxon>
        <taxon>Pseudomonadota</taxon>
        <taxon>Gammaproteobacteria</taxon>
        <taxon>Pseudomonadales</taxon>
        <taxon>Pseudomonadaceae</taxon>
        <taxon>Pseudomonas</taxon>
    </lineage>
</organism>
<dbReference type="RefSeq" id="WP_186556738.1">
    <property type="nucleotide sequence ID" value="NZ_JABWRE020000001.1"/>
</dbReference>
<accession>A0A923G561</accession>
<dbReference type="Proteomes" id="UP000599879">
    <property type="component" value="Unassembled WGS sequence"/>
</dbReference>
<reference evidence="2" key="2">
    <citation type="submission" date="2020-07" db="EMBL/GenBank/DDBJ databases">
        <authorList>
            <person name="Lood C."/>
            <person name="Girard L."/>
        </authorList>
    </citation>
    <scope>NUCLEOTIDE SEQUENCE</scope>
    <source>
        <strain evidence="2">SWRI10</strain>
    </source>
</reference>
<evidence type="ECO:0000313" key="2">
    <source>
        <dbReference type="EMBL" id="MBC3443238.1"/>
    </source>
</evidence>
<dbReference type="AlphaFoldDB" id="A0A923G561"/>
<evidence type="ECO:0000256" key="1">
    <source>
        <dbReference type="SAM" id="SignalP"/>
    </source>
</evidence>
<sequence length="199" mass="21422">MRPLLSLAARLSLCVALPAWAPFAAAESVTPWAQEPTAFLGIDLQGNFLEQVEECPSDSVRPTTLCRVASALPNQFEVRGLPYLPISPGYSLIASISDGKVNELVFSGNANSLYLVTEMLTDRFGEPGVQQSHWIKMSSGASYLSEVMSWKGENVAINFQRQESDLGRYAVTISPLSNAPAASTAEASTEVVEPQVSNL</sequence>
<proteinExistence type="predicted"/>
<dbReference type="EMBL" id="JABWRE020000001">
    <property type="protein sequence ID" value="MBV4535513.1"/>
    <property type="molecule type" value="Genomic_DNA"/>
</dbReference>
<name>A0A923G561_9PSED</name>
<dbReference type="EMBL" id="JABWRE010000021">
    <property type="protein sequence ID" value="MBC3443238.1"/>
    <property type="molecule type" value="Genomic_DNA"/>
</dbReference>